<feature type="transmembrane region" description="Helical" evidence="1">
    <location>
        <begin position="62"/>
        <end position="85"/>
    </location>
</feature>
<keyword evidence="1" id="KW-0812">Transmembrane</keyword>
<gene>
    <name evidence="2" type="ordered locus">NATL1_10241</name>
</gene>
<name>A2C272_PROM1</name>
<dbReference type="KEGG" id="pme:NATL1_10241"/>
<dbReference type="EMBL" id="CP000553">
    <property type="protein sequence ID" value="ABM75582.1"/>
    <property type="molecule type" value="Genomic_DNA"/>
</dbReference>
<organism evidence="2 3">
    <name type="scientific">Prochlorococcus marinus (strain NATL1A)</name>
    <dbReference type="NCBI Taxonomy" id="167555"/>
    <lineage>
        <taxon>Bacteria</taxon>
        <taxon>Bacillati</taxon>
        <taxon>Cyanobacteriota</taxon>
        <taxon>Cyanophyceae</taxon>
        <taxon>Synechococcales</taxon>
        <taxon>Prochlorococcaceae</taxon>
        <taxon>Prochlorococcus</taxon>
    </lineage>
</organism>
<reference evidence="3" key="1">
    <citation type="journal article" date="2007" name="PLoS Genet.">
        <title>Patterns and implications of gene gain and loss in the evolution of Prochlorococcus.</title>
        <authorList>
            <person name="Kettler G.C."/>
            <person name="Martiny A.C."/>
            <person name="Huang K."/>
            <person name="Zucker J."/>
            <person name="Coleman M.L."/>
            <person name="Rodrigue S."/>
            <person name="Chen F."/>
            <person name="Lapidus A."/>
            <person name="Ferriera S."/>
            <person name="Johnson J."/>
            <person name="Steglich C."/>
            <person name="Church G.M."/>
            <person name="Richardson P."/>
            <person name="Chisholm S.W."/>
        </authorList>
    </citation>
    <scope>NUCLEOTIDE SEQUENCE [LARGE SCALE GENOMIC DNA]</scope>
    <source>
        <strain evidence="3">NATL1A</strain>
    </source>
</reference>
<dbReference type="AlphaFoldDB" id="A2C272"/>
<dbReference type="eggNOG" id="ENOG50320JY">
    <property type="taxonomic scope" value="Bacteria"/>
</dbReference>
<sequence>MFIFLKTPLPIFISDLKLKIYQMSMKRKLFNIDKKPPFSLLGLEKRAALAIQNHFRLSNYQMLVLSWIKGLWTGILLSLVVHYFISH</sequence>
<accession>A2C272</accession>
<protein>
    <submittedName>
        <fullName evidence="2">Uncharacterized protein</fullName>
    </submittedName>
</protein>
<dbReference type="Proteomes" id="UP000002592">
    <property type="component" value="Chromosome"/>
</dbReference>
<keyword evidence="1" id="KW-0472">Membrane</keyword>
<evidence type="ECO:0000256" key="1">
    <source>
        <dbReference type="SAM" id="Phobius"/>
    </source>
</evidence>
<evidence type="ECO:0000313" key="3">
    <source>
        <dbReference type="Proteomes" id="UP000002592"/>
    </source>
</evidence>
<keyword evidence="1" id="KW-1133">Transmembrane helix</keyword>
<dbReference type="HOGENOM" id="CLU_2480813_0_0_3"/>
<proteinExistence type="predicted"/>
<evidence type="ECO:0000313" key="2">
    <source>
        <dbReference type="EMBL" id="ABM75582.1"/>
    </source>
</evidence>